<keyword evidence="3" id="KW-1185">Reference proteome</keyword>
<evidence type="ECO:0000313" key="2">
    <source>
        <dbReference type="EMBL" id="KAJ8312134.1"/>
    </source>
</evidence>
<dbReference type="PANTHER" id="PTHR11679">
    <property type="entry name" value="VESICLE PROTEIN SORTING-ASSOCIATED"/>
    <property type="match status" value="1"/>
</dbReference>
<evidence type="ECO:0008006" key="4">
    <source>
        <dbReference type="Google" id="ProtNLM"/>
    </source>
</evidence>
<evidence type="ECO:0000313" key="3">
    <source>
        <dbReference type="Proteomes" id="UP001217089"/>
    </source>
</evidence>
<dbReference type="SUPFAM" id="SSF56815">
    <property type="entry name" value="Sec1/munc18-like (SM) proteins"/>
    <property type="match status" value="1"/>
</dbReference>
<dbReference type="EMBL" id="JARBDR010000440">
    <property type="protein sequence ID" value="KAJ8312134.1"/>
    <property type="molecule type" value="Genomic_DNA"/>
</dbReference>
<reference evidence="2 3" key="1">
    <citation type="submission" date="2022-12" db="EMBL/GenBank/DDBJ databases">
        <title>Chromosome-level genome of Tegillarca granosa.</title>
        <authorList>
            <person name="Kim J."/>
        </authorList>
    </citation>
    <scope>NUCLEOTIDE SEQUENCE [LARGE SCALE GENOMIC DNA]</scope>
    <source>
        <strain evidence="2">Teg-2019</strain>
        <tissue evidence="2">Adductor muscle</tissue>
    </source>
</reference>
<proteinExistence type="inferred from homology"/>
<comment type="caution">
    <text evidence="2">The sequence shown here is derived from an EMBL/GenBank/DDBJ whole genome shotgun (WGS) entry which is preliminary data.</text>
</comment>
<organism evidence="2 3">
    <name type="scientific">Tegillarca granosa</name>
    <name type="common">Malaysian cockle</name>
    <name type="synonym">Anadara granosa</name>
    <dbReference type="NCBI Taxonomy" id="220873"/>
    <lineage>
        <taxon>Eukaryota</taxon>
        <taxon>Metazoa</taxon>
        <taxon>Spiralia</taxon>
        <taxon>Lophotrochozoa</taxon>
        <taxon>Mollusca</taxon>
        <taxon>Bivalvia</taxon>
        <taxon>Autobranchia</taxon>
        <taxon>Pteriomorphia</taxon>
        <taxon>Arcoida</taxon>
        <taxon>Arcoidea</taxon>
        <taxon>Arcidae</taxon>
        <taxon>Tegillarca</taxon>
    </lineage>
</organism>
<dbReference type="Gene3D" id="3.90.830.10">
    <property type="entry name" value="Syntaxin Binding Protein 1, Chain A, domain 2"/>
    <property type="match status" value="1"/>
</dbReference>
<dbReference type="InterPro" id="IPR001619">
    <property type="entry name" value="Sec1-like"/>
</dbReference>
<dbReference type="InterPro" id="IPR027482">
    <property type="entry name" value="Sec1-like_dom2"/>
</dbReference>
<protein>
    <recommendedName>
        <fullName evidence="4">Vacuolar protein sorting-associated protein 33A</fullName>
    </recommendedName>
</protein>
<dbReference type="Gene3D" id="3.40.50.1910">
    <property type="match status" value="2"/>
</dbReference>
<gene>
    <name evidence="2" type="ORF">KUTeg_009507</name>
</gene>
<dbReference type="InterPro" id="IPR043127">
    <property type="entry name" value="Sec-1-like_dom3a"/>
</dbReference>
<comment type="similarity">
    <text evidence="1">Belongs to the STXBP/unc-18/SEC1 family.</text>
</comment>
<accession>A0ABQ9F462</accession>
<dbReference type="Pfam" id="PF00995">
    <property type="entry name" value="Sec1"/>
    <property type="match status" value="1"/>
</dbReference>
<dbReference type="InterPro" id="IPR036045">
    <property type="entry name" value="Sec1-like_sf"/>
</dbReference>
<dbReference type="Proteomes" id="UP001217089">
    <property type="component" value="Unassembled WGS sequence"/>
</dbReference>
<evidence type="ECO:0000256" key="1">
    <source>
        <dbReference type="ARBA" id="ARBA00009884"/>
    </source>
</evidence>
<name>A0ABQ9F462_TEGGR</name>
<sequence>MASTGASHLSTGKINFCQLRDFYRRELLELLDKCLGEEQKGGFRKEYHIIFVPRKTQSLMTLQALYGVIPNICGKGDCAKHVVDMILRMRRELGGREPQITPQIDNLLILDRNVDLLTPLLSQLTYEGLIDEIFGIQNTSVKLPPEKFQSGNQQEEGGVPTEPKKVILNSSDELYADLRDKNFNAVGALVSKKAKTVTAEFDERHSAKTVSEMKQFVSKLPHLQQIRQSLSVQTSIAELVKEFTDTDEFIDSLRCQQEFISGQETDKVLRLMCIQSYCNNGLKPKVLDYYKREIIQTYGYEHILTVFNLEKAGLLRPHGNRTYPTIRKSLRLVIDEINEQNPNDISYVYSGFAPLSVRLAQYYARPGWRSITEVLNLLPGPTVEEIQQIPVALRKRITYAEIAALRFLAQQDDGGTDYAIATTKIINGTSLVHSISNKLEALLLLYNMRFVTIILHIKPIHTCAFLVVIISSEC</sequence>